<dbReference type="GO" id="GO:0051537">
    <property type="term" value="F:2 iron, 2 sulfur cluster binding"/>
    <property type="evidence" value="ECO:0007669"/>
    <property type="project" value="UniProtKB-KW"/>
</dbReference>
<reference evidence="8 9" key="1">
    <citation type="submission" date="2019-11" db="EMBL/GenBank/DDBJ databases">
        <title>Draft genome sequences of five Paenibacillus species of dairy origin.</title>
        <authorList>
            <person name="Olajide A.M."/>
            <person name="Chen S."/>
            <person name="Lapointe G."/>
        </authorList>
    </citation>
    <scope>NUCLEOTIDE SEQUENCE [LARGE SCALE GENOMIC DNA]</scope>
    <source>
        <strain evidence="8 9">12CR55</strain>
    </source>
</reference>
<dbReference type="Pfam" id="PF00111">
    <property type="entry name" value="Fer2"/>
    <property type="match status" value="1"/>
</dbReference>
<dbReference type="InterPro" id="IPR051452">
    <property type="entry name" value="Diverse_Oxidoreductases"/>
</dbReference>
<dbReference type="InterPro" id="IPR013087">
    <property type="entry name" value="Znf_C2H2_type"/>
</dbReference>
<dbReference type="SUPFAM" id="SSF47741">
    <property type="entry name" value="CO dehydrogenase ISP C-domain like"/>
    <property type="match status" value="1"/>
</dbReference>
<dbReference type="AlphaFoldDB" id="A0A7X3CP35"/>
<sequence>MSSFDTDHHRVELQVNGEQRTVRVRAAETLLYTLRDHLGLTGCKPGCNNGDCGACTILVDGLPMKSCLMLTVEARGKQITTIEGLIGTDVQRAFAENQAFQCGYCTPGFIMNCEGLRHAHPHANEETVRVWLESNICRCTSYEEIHRAVKDVFTSHTDKGRNL</sequence>
<dbReference type="CDD" id="cd00207">
    <property type="entry name" value="fer2"/>
    <property type="match status" value="1"/>
</dbReference>
<dbReference type="OrthoDB" id="9796880at2"/>
<feature type="domain" description="2Fe-2S ferredoxin-type" evidence="7">
    <location>
        <begin position="9"/>
        <end position="85"/>
    </location>
</feature>
<keyword evidence="3" id="KW-0560">Oxidoreductase</keyword>
<accession>A0A7X3CP35</accession>
<dbReference type="PROSITE" id="PS51085">
    <property type="entry name" value="2FE2S_FER_2"/>
    <property type="match status" value="1"/>
</dbReference>
<evidence type="ECO:0000256" key="3">
    <source>
        <dbReference type="ARBA" id="ARBA00023002"/>
    </source>
</evidence>
<evidence type="ECO:0000256" key="4">
    <source>
        <dbReference type="ARBA" id="ARBA00023004"/>
    </source>
</evidence>
<dbReference type="PROSITE" id="PS00197">
    <property type="entry name" value="2FE2S_FER_1"/>
    <property type="match status" value="1"/>
</dbReference>
<dbReference type="Pfam" id="PF01799">
    <property type="entry name" value="Fer2_2"/>
    <property type="match status" value="1"/>
</dbReference>
<dbReference type="InterPro" id="IPR012675">
    <property type="entry name" value="Beta-grasp_dom_sf"/>
</dbReference>
<keyword evidence="2" id="KW-0479">Metal-binding</keyword>
<dbReference type="Gene3D" id="3.10.20.30">
    <property type="match status" value="1"/>
</dbReference>
<keyword evidence="4" id="KW-0408">Iron</keyword>
<keyword evidence="1" id="KW-0001">2Fe-2S</keyword>
<dbReference type="RefSeq" id="WP_155612775.1">
    <property type="nucleotide sequence ID" value="NZ_WNZW01000012.1"/>
</dbReference>
<dbReference type="InterPro" id="IPR006058">
    <property type="entry name" value="2Fe2S_fd_BS"/>
</dbReference>
<dbReference type="PANTHER" id="PTHR44379:SF7">
    <property type="entry name" value="XANTHINE DEHYDROGENASE SUBUNIT E-RELATED"/>
    <property type="match status" value="1"/>
</dbReference>
<evidence type="ECO:0000256" key="2">
    <source>
        <dbReference type="ARBA" id="ARBA00022723"/>
    </source>
</evidence>
<dbReference type="PROSITE" id="PS00028">
    <property type="entry name" value="ZINC_FINGER_C2H2_1"/>
    <property type="match status" value="1"/>
</dbReference>
<dbReference type="FunFam" id="3.10.20.30:FF:000020">
    <property type="entry name" value="Xanthine dehydrogenase iron-sulfur subunit"/>
    <property type="match status" value="1"/>
</dbReference>
<evidence type="ECO:0000256" key="5">
    <source>
        <dbReference type="ARBA" id="ARBA00023014"/>
    </source>
</evidence>
<dbReference type="Proteomes" id="UP000447876">
    <property type="component" value="Unassembled WGS sequence"/>
</dbReference>
<evidence type="ECO:0000256" key="1">
    <source>
        <dbReference type="ARBA" id="ARBA00022714"/>
    </source>
</evidence>
<dbReference type="InterPro" id="IPR002888">
    <property type="entry name" value="2Fe-2S-bd"/>
</dbReference>
<dbReference type="GO" id="GO:0046872">
    <property type="term" value="F:metal ion binding"/>
    <property type="evidence" value="ECO:0007669"/>
    <property type="project" value="UniProtKB-KW"/>
</dbReference>
<dbReference type="EMBL" id="WNZW01000012">
    <property type="protein sequence ID" value="MUG47398.1"/>
    <property type="molecule type" value="Genomic_DNA"/>
</dbReference>
<dbReference type="Gene3D" id="1.10.150.120">
    <property type="entry name" value="[2Fe-2S]-binding domain"/>
    <property type="match status" value="1"/>
</dbReference>
<evidence type="ECO:0000313" key="8">
    <source>
        <dbReference type="EMBL" id="MUG47398.1"/>
    </source>
</evidence>
<protein>
    <submittedName>
        <fullName evidence="8">2Fe-2S iron-sulfur cluster binding domain-containing protein</fullName>
    </submittedName>
</protein>
<proteinExistence type="predicted"/>
<comment type="caution">
    <text evidence="8">The sequence shown here is derived from an EMBL/GenBank/DDBJ whole genome shotgun (WGS) entry which is preliminary data.</text>
</comment>
<comment type="pathway">
    <text evidence="6">Alkaloid degradation; nicotine degradation.</text>
</comment>
<evidence type="ECO:0000256" key="6">
    <source>
        <dbReference type="ARBA" id="ARBA00060707"/>
    </source>
</evidence>
<gene>
    <name evidence="8" type="ORF">GNP95_20830</name>
</gene>
<keyword evidence="5" id="KW-0411">Iron-sulfur</keyword>
<evidence type="ECO:0000313" key="9">
    <source>
        <dbReference type="Proteomes" id="UP000447876"/>
    </source>
</evidence>
<name>A0A7X3CP35_9BACL</name>
<evidence type="ECO:0000259" key="7">
    <source>
        <dbReference type="PROSITE" id="PS51085"/>
    </source>
</evidence>
<organism evidence="8 9">
    <name type="scientific">Paenibacillus woosongensis</name>
    <dbReference type="NCBI Taxonomy" id="307580"/>
    <lineage>
        <taxon>Bacteria</taxon>
        <taxon>Bacillati</taxon>
        <taxon>Bacillota</taxon>
        <taxon>Bacilli</taxon>
        <taxon>Bacillales</taxon>
        <taxon>Paenibacillaceae</taxon>
        <taxon>Paenibacillus</taxon>
    </lineage>
</organism>
<dbReference type="InterPro" id="IPR001041">
    <property type="entry name" value="2Fe-2S_ferredoxin-type"/>
</dbReference>
<dbReference type="GO" id="GO:0016491">
    <property type="term" value="F:oxidoreductase activity"/>
    <property type="evidence" value="ECO:0007669"/>
    <property type="project" value="UniProtKB-KW"/>
</dbReference>
<dbReference type="PANTHER" id="PTHR44379">
    <property type="entry name" value="OXIDOREDUCTASE WITH IRON-SULFUR SUBUNIT"/>
    <property type="match status" value="1"/>
</dbReference>
<dbReference type="SUPFAM" id="SSF54292">
    <property type="entry name" value="2Fe-2S ferredoxin-like"/>
    <property type="match status" value="1"/>
</dbReference>
<dbReference type="InterPro" id="IPR036884">
    <property type="entry name" value="2Fe-2S-bd_dom_sf"/>
</dbReference>
<dbReference type="InterPro" id="IPR036010">
    <property type="entry name" value="2Fe-2S_ferredoxin-like_sf"/>
</dbReference>